<dbReference type="PANTHER" id="PTHR18063:SF6">
    <property type="entry name" value="UBIQUITIN CARBOXYL-TERMINAL HYDROLASE"/>
    <property type="match status" value="1"/>
</dbReference>
<dbReference type="Proteomes" id="UP001432027">
    <property type="component" value="Unassembled WGS sequence"/>
</dbReference>
<dbReference type="Pfam" id="PF04424">
    <property type="entry name" value="MINDY_DUB"/>
    <property type="match status" value="1"/>
</dbReference>
<evidence type="ECO:0000256" key="2">
    <source>
        <dbReference type="RuleBase" id="RU367139"/>
    </source>
</evidence>
<comment type="catalytic activity">
    <reaction evidence="2">
        <text>Thiol-dependent hydrolysis of ester, thioester, amide, peptide and isopeptide bonds formed by the C-terminal Gly of ubiquitin (a 76-residue protein attached to proteins as an intracellular targeting signal).</text>
        <dbReference type="EC" id="3.4.19.12"/>
    </reaction>
</comment>
<dbReference type="InterPro" id="IPR007518">
    <property type="entry name" value="MINDY"/>
</dbReference>
<evidence type="ECO:0000256" key="1">
    <source>
        <dbReference type="ARBA" id="ARBA00006616"/>
    </source>
</evidence>
<dbReference type="GO" id="GO:0005829">
    <property type="term" value="C:cytosol"/>
    <property type="evidence" value="ECO:0007669"/>
    <property type="project" value="TreeGrafter"/>
</dbReference>
<protein>
    <recommendedName>
        <fullName evidence="2">Ubiquitin carboxyl-terminal hydrolase</fullName>
        <ecNumber evidence="2">3.4.19.12</ecNumber>
    </recommendedName>
</protein>
<keyword evidence="2" id="KW-0833">Ubl conjugation pathway</keyword>
<dbReference type="GO" id="GO:1990380">
    <property type="term" value="F:K48-linked deubiquitinase activity"/>
    <property type="evidence" value="ECO:0007669"/>
    <property type="project" value="UniProtKB-UniRule"/>
</dbReference>
<name>A0AAV5TNB4_9BILA</name>
<comment type="caution">
    <text evidence="4">The sequence shown here is derived from an EMBL/GenBank/DDBJ whole genome shotgun (WGS) entry which is preliminary data.</text>
</comment>
<dbReference type="GO" id="GO:0016807">
    <property type="term" value="F:cysteine-type carboxypeptidase activity"/>
    <property type="evidence" value="ECO:0007669"/>
    <property type="project" value="TreeGrafter"/>
</dbReference>
<dbReference type="EMBL" id="BTSX01000004">
    <property type="protein sequence ID" value="GMS95672.1"/>
    <property type="molecule type" value="Genomic_DNA"/>
</dbReference>
<dbReference type="GO" id="GO:0006508">
    <property type="term" value="P:proteolysis"/>
    <property type="evidence" value="ECO:0007669"/>
    <property type="project" value="UniProtKB-KW"/>
</dbReference>
<comment type="similarity">
    <text evidence="1 2">Belongs to the MINDY deubiquitinase family. FAM63 subfamily.</text>
</comment>
<dbReference type="EC" id="3.4.19.12" evidence="2"/>
<keyword evidence="2" id="KW-0788">Thiol protease</keyword>
<keyword evidence="2" id="KW-0378">Hydrolase</keyword>
<dbReference type="GO" id="GO:0036435">
    <property type="term" value="F:K48-linked polyubiquitin modification-dependent protein binding"/>
    <property type="evidence" value="ECO:0007669"/>
    <property type="project" value="UniProtKB-UniRule"/>
</dbReference>
<accession>A0AAV5TNB4</accession>
<evidence type="ECO:0000259" key="3">
    <source>
        <dbReference type="Pfam" id="PF04424"/>
    </source>
</evidence>
<keyword evidence="5" id="KW-1185">Reference proteome</keyword>
<dbReference type="GO" id="GO:0071944">
    <property type="term" value="C:cell periphery"/>
    <property type="evidence" value="ECO:0007669"/>
    <property type="project" value="TreeGrafter"/>
</dbReference>
<evidence type="ECO:0000313" key="4">
    <source>
        <dbReference type="EMBL" id="GMS95672.1"/>
    </source>
</evidence>
<gene>
    <name evidence="4" type="ORF">PENTCL1PPCAC_17847</name>
</gene>
<dbReference type="GO" id="GO:0140934">
    <property type="term" value="F:histone deubiquitinase activity"/>
    <property type="evidence" value="ECO:0007669"/>
    <property type="project" value="UniProtKB-UniRule"/>
</dbReference>
<keyword evidence="2" id="KW-0645">Protease</keyword>
<dbReference type="GO" id="GO:0004843">
    <property type="term" value="F:cysteine-type deubiquitinase activity"/>
    <property type="evidence" value="ECO:0007669"/>
    <property type="project" value="UniProtKB-UniRule"/>
</dbReference>
<dbReference type="GO" id="GO:0071108">
    <property type="term" value="P:protein K48-linked deubiquitination"/>
    <property type="evidence" value="ECO:0007669"/>
    <property type="project" value="TreeGrafter"/>
</dbReference>
<organism evidence="4 5">
    <name type="scientific">Pristionchus entomophagus</name>
    <dbReference type="NCBI Taxonomy" id="358040"/>
    <lineage>
        <taxon>Eukaryota</taxon>
        <taxon>Metazoa</taxon>
        <taxon>Ecdysozoa</taxon>
        <taxon>Nematoda</taxon>
        <taxon>Chromadorea</taxon>
        <taxon>Rhabditida</taxon>
        <taxon>Rhabditina</taxon>
        <taxon>Diplogasteromorpha</taxon>
        <taxon>Diplogasteroidea</taxon>
        <taxon>Neodiplogasteridae</taxon>
        <taxon>Pristionchus</taxon>
    </lineage>
</organism>
<comment type="function">
    <text evidence="2">Hydrolase that can specifically remove 'Lys-48'-linked conjugated ubiquitin from proteins. Has exodeubiquitinase activity and has a preference for long polyubiquitin chains. May play a regulatory role at the level of protein turnover.</text>
</comment>
<dbReference type="AlphaFoldDB" id="A0AAV5TNB4"/>
<feature type="non-terminal residue" evidence="4">
    <location>
        <position position="246"/>
    </location>
</feature>
<feature type="domain" description="MINDY deubiquitinase" evidence="3">
    <location>
        <begin position="1"/>
        <end position="237"/>
    </location>
</feature>
<feature type="non-terminal residue" evidence="4">
    <location>
        <position position="1"/>
    </location>
</feature>
<evidence type="ECO:0000313" key="5">
    <source>
        <dbReference type="Proteomes" id="UP001432027"/>
    </source>
</evidence>
<sequence>LKEISFGGGNIKVMTQNENGPCPLIAVVNALVLQGRFSFNHSEWKVTADRVLGAVAEMILIEKEKRGESNETLDANVEAAINTLQHCSKGLDVNIRFGRVDDFEFTESQALFDILELKLFHGWIADEGTLSVIGNRAYNEVTIFITEDSNESKLIKEWLDSNRSQLTFDGIAMLNDKLKNGGVAILFRNNHFTTITKFQNILFGLVTDLGFHTLDALVFEAIVDVNQGSSFFTNGRFEEVNVDGSV</sequence>
<dbReference type="InterPro" id="IPR033979">
    <property type="entry name" value="MINDY_domain"/>
</dbReference>
<dbReference type="PANTHER" id="PTHR18063">
    <property type="entry name" value="NF-E2 INDUCIBLE PROTEIN"/>
    <property type="match status" value="1"/>
</dbReference>
<reference evidence="4" key="1">
    <citation type="submission" date="2023-10" db="EMBL/GenBank/DDBJ databases">
        <title>Genome assembly of Pristionchus species.</title>
        <authorList>
            <person name="Yoshida K."/>
            <person name="Sommer R.J."/>
        </authorList>
    </citation>
    <scope>NUCLEOTIDE SEQUENCE</scope>
    <source>
        <strain evidence="4">RS0144</strain>
    </source>
</reference>
<proteinExistence type="inferred from homology"/>